<feature type="region of interest" description="Disordered" evidence="1">
    <location>
        <begin position="1"/>
        <end position="32"/>
    </location>
</feature>
<organism evidence="2 3">
    <name type="scientific">Stephania japonica</name>
    <dbReference type="NCBI Taxonomy" id="461633"/>
    <lineage>
        <taxon>Eukaryota</taxon>
        <taxon>Viridiplantae</taxon>
        <taxon>Streptophyta</taxon>
        <taxon>Embryophyta</taxon>
        <taxon>Tracheophyta</taxon>
        <taxon>Spermatophyta</taxon>
        <taxon>Magnoliopsida</taxon>
        <taxon>Ranunculales</taxon>
        <taxon>Menispermaceae</taxon>
        <taxon>Menispermoideae</taxon>
        <taxon>Cissampelideae</taxon>
        <taxon>Stephania</taxon>
    </lineage>
</organism>
<feature type="compositionally biased region" description="Basic and acidic residues" evidence="1">
    <location>
        <begin position="96"/>
        <end position="119"/>
    </location>
</feature>
<sequence>MGGDHLSPDVKSSGNVETHIGGLRPSSSSEVPQDGWTVCVCVCGCNSGYEREREREKKLRERETVEGERNREVERFTCSVTEVIPARVCRPIPSRGGDDCQERRRGVEERRENVRPRGRERCLTPPTVVLWPPLALAGQQVSGEVNGGEEERGGVVGREAEK</sequence>
<feature type="compositionally biased region" description="Basic and acidic residues" evidence="1">
    <location>
        <begin position="149"/>
        <end position="162"/>
    </location>
</feature>
<dbReference type="EMBL" id="JBBNAE010000006">
    <property type="protein sequence ID" value="KAK9116978.1"/>
    <property type="molecule type" value="Genomic_DNA"/>
</dbReference>
<reference evidence="2 3" key="1">
    <citation type="submission" date="2024-01" db="EMBL/GenBank/DDBJ databases">
        <title>Genome assemblies of Stephania.</title>
        <authorList>
            <person name="Yang L."/>
        </authorList>
    </citation>
    <scope>NUCLEOTIDE SEQUENCE [LARGE SCALE GENOMIC DNA]</scope>
    <source>
        <strain evidence="2">QJT</strain>
        <tissue evidence="2">Leaf</tissue>
    </source>
</reference>
<proteinExistence type="predicted"/>
<evidence type="ECO:0000313" key="3">
    <source>
        <dbReference type="Proteomes" id="UP001417504"/>
    </source>
</evidence>
<keyword evidence="3" id="KW-1185">Reference proteome</keyword>
<gene>
    <name evidence="2" type="ORF">Sjap_015925</name>
</gene>
<accession>A0AAP0NRU9</accession>
<comment type="caution">
    <text evidence="2">The sequence shown here is derived from an EMBL/GenBank/DDBJ whole genome shotgun (WGS) entry which is preliminary data.</text>
</comment>
<protein>
    <submittedName>
        <fullName evidence="2">Uncharacterized protein</fullName>
    </submittedName>
</protein>
<evidence type="ECO:0000256" key="1">
    <source>
        <dbReference type="SAM" id="MobiDB-lite"/>
    </source>
</evidence>
<name>A0AAP0NRU9_9MAGN</name>
<feature type="region of interest" description="Disordered" evidence="1">
    <location>
        <begin position="140"/>
        <end position="162"/>
    </location>
</feature>
<dbReference type="AlphaFoldDB" id="A0AAP0NRU9"/>
<dbReference type="Proteomes" id="UP001417504">
    <property type="component" value="Unassembled WGS sequence"/>
</dbReference>
<evidence type="ECO:0000313" key="2">
    <source>
        <dbReference type="EMBL" id="KAK9116978.1"/>
    </source>
</evidence>
<feature type="region of interest" description="Disordered" evidence="1">
    <location>
        <begin position="95"/>
        <end position="119"/>
    </location>
</feature>